<reference evidence="2" key="1">
    <citation type="submission" date="2022-10" db="EMBL/GenBank/DDBJ databases">
        <title>Determination and structural analysis of whole genome sequence of Sarocladium strictum F4-1.</title>
        <authorList>
            <person name="Hu L."/>
            <person name="Jiang Y."/>
        </authorList>
    </citation>
    <scope>NUCLEOTIDE SEQUENCE</scope>
    <source>
        <strain evidence="2">F4-1</strain>
    </source>
</reference>
<dbReference type="Proteomes" id="UP001175261">
    <property type="component" value="Unassembled WGS sequence"/>
</dbReference>
<dbReference type="InterPro" id="IPR025202">
    <property type="entry name" value="PLD-like_dom"/>
</dbReference>
<evidence type="ECO:0000313" key="2">
    <source>
        <dbReference type="EMBL" id="KAK0383864.1"/>
    </source>
</evidence>
<dbReference type="InterPro" id="IPR001736">
    <property type="entry name" value="PLipase_D/transphosphatidylase"/>
</dbReference>
<dbReference type="AlphaFoldDB" id="A0AA39GBD3"/>
<sequence>MSRASSPNCTRESAFTGCFPHVPVRTIASSASTYGSRCDTEMTSATFPTSFLEPWRDLLKSTQGDQINDFPNYHVFNSDTLVTSSIPKEIFVGTGLSIFSRALLPAILEARRSVHFVTCYWAESPSLDAFKGTLEELARARKQNGITQPLRITIGFSSRGLLQKLFHTPSRDGYVYPPSEWCKLGLPDQGLLRDARIDMTVKSLFFTPLSVMHPKYLVIDNEKAWIPSCNMSWERWFEGCIAVEGDIVNRIVTFHERVWGPGIWSAFGDGQGDIPPGQGDLLPSGHIVPEQDTDANSASQSWRFRDGPPVPTIFLPSPHHRNPQFSIFPFLSQGSPPITPLNAALLTLFEHAQSQITIITPNVTSWPALEALLAALARGVDVQVRTSKDMMFIEQLVTAGTWTSRCLKQFVQRYDQILREWRATRDVEARSTEPGRLEILLYKEHGARSGQADEPVLSHFKATMVDGCYLVLGSGNMDRASWWTSQEIGLLFYLPSFEGSTLWESVLRSRTETFFSSHRV</sequence>
<dbReference type="GO" id="GO:0030572">
    <property type="term" value="F:phosphatidyltransferase activity"/>
    <property type="evidence" value="ECO:0007669"/>
    <property type="project" value="UniProtKB-ARBA"/>
</dbReference>
<dbReference type="SUPFAM" id="SSF56024">
    <property type="entry name" value="Phospholipase D/nuclease"/>
    <property type="match status" value="2"/>
</dbReference>
<dbReference type="EMBL" id="JAPDFR010000008">
    <property type="protein sequence ID" value="KAK0383864.1"/>
    <property type="molecule type" value="Genomic_DNA"/>
</dbReference>
<dbReference type="PROSITE" id="PS50035">
    <property type="entry name" value="PLD"/>
    <property type="match status" value="1"/>
</dbReference>
<name>A0AA39GBD3_SARSR</name>
<evidence type="ECO:0000259" key="1">
    <source>
        <dbReference type="PROSITE" id="PS50035"/>
    </source>
</evidence>
<dbReference type="Pfam" id="PF13091">
    <property type="entry name" value="PLDc_2"/>
    <property type="match status" value="1"/>
</dbReference>
<gene>
    <name evidence="2" type="ORF">NLU13_7956</name>
</gene>
<organism evidence="2 3">
    <name type="scientific">Sarocladium strictum</name>
    <name type="common">Black bundle disease fungus</name>
    <name type="synonym">Acremonium strictum</name>
    <dbReference type="NCBI Taxonomy" id="5046"/>
    <lineage>
        <taxon>Eukaryota</taxon>
        <taxon>Fungi</taxon>
        <taxon>Dikarya</taxon>
        <taxon>Ascomycota</taxon>
        <taxon>Pezizomycotina</taxon>
        <taxon>Sordariomycetes</taxon>
        <taxon>Hypocreomycetidae</taxon>
        <taxon>Hypocreales</taxon>
        <taxon>Sarocladiaceae</taxon>
        <taxon>Sarocladium</taxon>
    </lineage>
</organism>
<evidence type="ECO:0000313" key="3">
    <source>
        <dbReference type="Proteomes" id="UP001175261"/>
    </source>
</evidence>
<dbReference type="PANTHER" id="PTHR21248:SF11">
    <property type="entry name" value="PLD PHOSPHODIESTERASE DOMAIN-CONTAINING PROTEIN"/>
    <property type="match status" value="1"/>
</dbReference>
<keyword evidence="3" id="KW-1185">Reference proteome</keyword>
<accession>A0AA39GBD3</accession>
<feature type="domain" description="PLD phosphodiesterase" evidence="1">
    <location>
        <begin position="208"/>
        <end position="235"/>
    </location>
</feature>
<comment type="caution">
    <text evidence="2">The sequence shown here is derived from an EMBL/GenBank/DDBJ whole genome shotgun (WGS) entry which is preliminary data.</text>
</comment>
<dbReference type="PANTHER" id="PTHR21248">
    <property type="entry name" value="CARDIOLIPIN SYNTHASE"/>
    <property type="match status" value="1"/>
</dbReference>
<proteinExistence type="predicted"/>
<dbReference type="Gene3D" id="3.30.870.10">
    <property type="entry name" value="Endonuclease Chain A"/>
    <property type="match status" value="2"/>
</dbReference>
<dbReference type="CDD" id="cd00138">
    <property type="entry name" value="PLDc_SF"/>
    <property type="match status" value="1"/>
</dbReference>
<protein>
    <recommendedName>
        <fullName evidence="1">PLD phosphodiesterase domain-containing protein</fullName>
    </recommendedName>
</protein>
<dbReference type="GO" id="GO:0032049">
    <property type="term" value="P:cardiolipin biosynthetic process"/>
    <property type="evidence" value="ECO:0007669"/>
    <property type="project" value="UniProtKB-ARBA"/>
</dbReference>